<dbReference type="AlphaFoldDB" id="A0A498C2W5"/>
<evidence type="ECO:0008006" key="4">
    <source>
        <dbReference type="Google" id="ProtNLM"/>
    </source>
</evidence>
<dbReference type="Gene3D" id="3.40.1260.10">
    <property type="entry name" value="DsrEFH-like"/>
    <property type="match status" value="1"/>
</dbReference>
<evidence type="ECO:0000313" key="3">
    <source>
        <dbReference type="Proteomes" id="UP000275461"/>
    </source>
</evidence>
<keyword evidence="3" id="KW-1185">Reference proteome</keyword>
<evidence type="ECO:0000313" key="2">
    <source>
        <dbReference type="EMBL" id="RLK50414.1"/>
    </source>
</evidence>
<accession>A0A498C2W5</accession>
<evidence type="ECO:0000256" key="1">
    <source>
        <dbReference type="SAM" id="SignalP"/>
    </source>
</evidence>
<protein>
    <recommendedName>
        <fullName evidence="4">DsrE/DsrF/DsrH-like protein</fullName>
    </recommendedName>
</protein>
<feature type="signal peptide" evidence="1">
    <location>
        <begin position="1"/>
        <end position="24"/>
    </location>
</feature>
<reference evidence="2 3" key="1">
    <citation type="submission" date="2018-10" db="EMBL/GenBank/DDBJ databases">
        <title>Genomic Encyclopedia of Type Strains, Phase IV (KMG-IV): sequencing the most valuable type-strain genomes for metagenomic binning, comparative biology and taxonomic classification.</title>
        <authorList>
            <person name="Goeker M."/>
        </authorList>
    </citation>
    <scope>NUCLEOTIDE SEQUENCE [LARGE SCALE GENOMIC DNA]</scope>
    <source>
        <strain evidence="2 3">DSM 12769</strain>
    </source>
</reference>
<dbReference type="InterPro" id="IPR027396">
    <property type="entry name" value="DsrEFH-like"/>
</dbReference>
<dbReference type="OrthoDB" id="7361822at2"/>
<keyword evidence="1" id="KW-0732">Signal</keyword>
<feature type="chain" id="PRO_5019776991" description="DsrE/DsrF/DsrH-like protein" evidence="1">
    <location>
        <begin position="25"/>
        <end position="149"/>
    </location>
</feature>
<dbReference type="RefSeq" id="WP_121440905.1">
    <property type="nucleotide sequence ID" value="NZ_RCDA01000001.1"/>
</dbReference>
<dbReference type="Proteomes" id="UP000275461">
    <property type="component" value="Unassembled WGS sequence"/>
</dbReference>
<sequence length="149" mass="16024">MRNIKRLLIAMTFALVLAPLTLPAASHGDEEKADRVLVTVTSDRPQAQAMAMILTRQLVERGSEVRILLCCDGGVMGTNAFDGPTLTGPDANAQQIMQGLMEAGAQVDVCAIFLPNTDFTEDDLIDGVGVADPDDVGEFMEGDTRFFSY</sequence>
<comment type="caution">
    <text evidence="2">The sequence shown here is derived from an EMBL/GenBank/DDBJ whole genome shotgun (WGS) entry which is preliminary data.</text>
</comment>
<name>A0A498C2W5_9GAMM</name>
<proteinExistence type="predicted"/>
<dbReference type="EMBL" id="RCDA01000001">
    <property type="protein sequence ID" value="RLK50414.1"/>
    <property type="molecule type" value="Genomic_DNA"/>
</dbReference>
<organism evidence="2 3">
    <name type="scientific">Alkalispirillum mobile</name>
    <dbReference type="NCBI Taxonomy" id="85925"/>
    <lineage>
        <taxon>Bacteria</taxon>
        <taxon>Pseudomonadati</taxon>
        <taxon>Pseudomonadota</taxon>
        <taxon>Gammaproteobacteria</taxon>
        <taxon>Chromatiales</taxon>
        <taxon>Ectothiorhodospiraceae</taxon>
        <taxon>Alkalispirillum</taxon>
    </lineage>
</organism>
<dbReference type="SUPFAM" id="SSF75169">
    <property type="entry name" value="DsrEFH-like"/>
    <property type="match status" value="1"/>
</dbReference>
<gene>
    <name evidence="2" type="ORF">DFR31_0310</name>
</gene>